<feature type="site" description="Participates in a stacking interaction with the thymidine ring of dTDP-4-oxo-6-deoxyglucose" evidence="6">
    <location>
        <position position="136"/>
    </location>
</feature>
<dbReference type="Proteomes" id="UP000472580">
    <property type="component" value="Unassembled WGS sequence"/>
</dbReference>
<dbReference type="SUPFAM" id="SSF51182">
    <property type="entry name" value="RmlC-like cupins"/>
    <property type="match status" value="1"/>
</dbReference>
<dbReference type="InterPro" id="IPR014710">
    <property type="entry name" value="RmlC-like_jellyroll"/>
</dbReference>
<dbReference type="InterPro" id="IPR011051">
    <property type="entry name" value="RmlC_Cupin_sf"/>
</dbReference>
<evidence type="ECO:0000313" key="8">
    <source>
        <dbReference type="EMBL" id="MVX58007.1"/>
    </source>
</evidence>
<dbReference type="EC" id="5.1.3.13" evidence="3 7"/>
<comment type="pathway">
    <text evidence="7">Carbohydrate biosynthesis; dTDP-L-rhamnose biosynthesis.</text>
</comment>
<dbReference type="Pfam" id="PF00908">
    <property type="entry name" value="dTDP_sugar_isom"/>
    <property type="match status" value="1"/>
</dbReference>
<proteinExistence type="inferred from homology"/>
<dbReference type="PANTHER" id="PTHR21047:SF2">
    <property type="entry name" value="THYMIDINE DIPHOSPHO-4-KETO-RHAMNOSE 3,5-EPIMERASE"/>
    <property type="match status" value="1"/>
</dbReference>
<dbReference type="EMBL" id="WSRP01000084">
    <property type="protein sequence ID" value="MVX58007.1"/>
    <property type="molecule type" value="Genomic_DNA"/>
</dbReference>
<gene>
    <name evidence="8" type="primary">rfbC</name>
    <name evidence="8" type="ORF">E5987_12575</name>
</gene>
<evidence type="ECO:0000256" key="2">
    <source>
        <dbReference type="ARBA" id="ARBA00001997"/>
    </source>
</evidence>
<dbReference type="OrthoDB" id="9800680at2"/>
<dbReference type="NCBIfam" id="TIGR01221">
    <property type="entry name" value="rmlC"/>
    <property type="match status" value="1"/>
</dbReference>
<evidence type="ECO:0000313" key="9">
    <source>
        <dbReference type="Proteomes" id="UP000472580"/>
    </source>
</evidence>
<accession>A0A6L6YK60</accession>
<comment type="similarity">
    <text evidence="7">Belongs to the dTDP-4-dehydrorhamnose 3,5-epimerase family.</text>
</comment>
<organism evidence="8 9">
    <name type="scientific">Parasutterella muris</name>
    <dbReference type="NCBI Taxonomy" id="2565572"/>
    <lineage>
        <taxon>Bacteria</taxon>
        <taxon>Pseudomonadati</taxon>
        <taxon>Pseudomonadota</taxon>
        <taxon>Betaproteobacteria</taxon>
        <taxon>Burkholderiales</taxon>
        <taxon>Sutterellaceae</taxon>
        <taxon>Parasutterella</taxon>
    </lineage>
</organism>
<dbReference type="CDD" id="cd00438">
    <property type="entry name" value="cupin_RmlC"/>
    <property type="match status" value="1"/>
</dbReference>
<dbReference type="AlphaFoldDB" id="A0A6L6YK60"/>
<keyword evidence="9" id="KW-1185">Reference proteome</keyword>
<feature type="active site" description="Proton acceptor" evidence="5">
    <location>
        <position position="61"/>
    </location>
</feature>
<evidence type="ECO:0000256" key="6">
    <source>
        <dbReference type="PIRSR" id="PIRSR600888-3"/>
    </source>
</evidence>
<evidence type="ECO:0000256" key="3">
    <source>
        <dbReference type="ARBA" id="ARBA00012098"/>
    </source>
</evidence>
<comment type="function">
    <text evidence="2 7">Catalyzes the epimerization of the C3' and C5'positions of dTDP-6-deoxy-D-xylo-4-hexulose, forming dTDP-6-deoxy-L-lyxo-4-hexulose.</text>
</comment>
<dbReference type="GO" id="GO:0008830">
    <property type="term" value="F:dTDP-4-dehydrorhamnose 3,5-epimerase activity"/>
    <property type="evidence" value="ECO:0007669"/>
    <property type="project" value="UniProtKB-UniRule"/>
</dbReference>
<keyword evidence="7 8" id="KW-0413">Isomerase</keyword>
<evidence type="ECO:0000256" key="7">
    <source>
        <dbReference type="RuleBase" id="RU364069"/>
    </source>
</evidence>
<dbReference type="GO" id="GO:0000271">
    <property type="term" value="P:polysaccharide biosynthetic process"/>
    <property type="evidence" value="ECO:0007669"/>
    <property type="project" value="TreeGrafter"/>
</dbReference>
<dbReference type="RefSeq" id="WP_160336413.1">
    <property type="nucleotide sequence ID" value="NZ_WSRP01000084.1"/>
</dbReference>
<dbReference type="UniPathway" id="UPA00124"/>
<comment type="caution">
    <text evidence="8">The sequence shown here is derived from an EMBL/GenBank/DDBJ whole genome shotgun (WGS) entry which is preliminary data.</text>
</comment>
<evidence type="ECO:0000256" key="4">
    <source>
        <dbReference type="ARBA" id="ARBA00019595"/>
    </source>
</evidence>
<evidence type="ECO:0000256" key="5">
    <source>
        <dbReference type="PIRSR" id="PIRSR600888-1"/>
    </source>
</evidence>
<dbReference type="InterPro" id="IPR000888">
    <property type="entry name" value="RmlC-like"/>
</dbReference>
<dbReference type="GO" id="GO:0005829">
    <property type="term" value="C:cytosol"/>
    <property type="evidence" value="ECO:0007669"/>
    <property type="project" value="TreeGrafter"/>
</dbReference>
<comment type="subunit">
    <text evidence="7">Homodimer.</text>
</comment>
<feature type="active site" description="Proton donor" evidence="5">
    <location>
        <position position="130"/>
    </location>
</feature>
<reference evidence="8 9" key="1">
    <citation type="submission" date="2019-12" db="EMBL/GenBank/DDBJ databases">
        <title>Microbes associate with the intestines of laboratory mice.</title>
        <authorList>
            <person name="Navarre W."/>
            <person name="Wong E."/>
        </authorList>
    </citation>
    <scope>NUCLEOTIDE SEQUENCE [LARGE SCALE GENOMIC DNA]</scope>
    <source>
        <strain evidence="8 9">NM82_D38</strain>
    </source>
</reference>
<dbReference type="GO" id="GO:0019305">
    <property type="term" value="P:dTDP-rhamnose biosynthetic process"/>
    <property type="evidence" value="ECO:0007669"/>
    <property type="project" value="UniProtKB-UniRule"/>
</dbReference>
<sequence length="182" mass="21034">MEVIKTTIEGVMLVKPKLFSDGRGYFVETWQKERYEGCGIDLAFVQDNHSKSSKGILRGLHFQKNHPQGKLVMVSYGEVYDVAVDIRENSPTFGKWYGAILNQENQNQLWIPPGLAHGFVVLSDTAYFHYKCTDYYHPNDEGSIRWNDPDLGIEWPIDFEPLLSAKDSKAPWFKEFRKELVK</sequence>
<comment type="catalytic activity">
    <reaction evidence="1 7">
        <text>dTDP-4-dehydro-6-deoxy-alpha-D-glucose = dTDP-4-dehydro-beta-L-rhamnose</text>
        <dbReference type="Rhea" id="RHEA:16969"/>
        <dbReference type="ChEBI" id="CHEBI:57649"/>
        <dbReference type="ChEBI" id="CHEBI:62830"/>
        <dbReference type="EC" id="5.1.3.13"/>
    </reaction>
</comment>
<evidence type="ECO:0000256" key="1">
    <source>
        <dbReference type="ARBA" id="ARBA00001298"/>
    </source>
</evidence>
<dbReference type="Gene3D" id="2.60.120.10">
    <property type="entry name" value="Jelly Rolls"/>
    <property type="match status" value="1"/>
</dbReference>
<name>A0A6L6YK60_9BURK</name>
<dbReference type="PANTHER" id="PTHR21047">
    <property type="entry name" value="DTDP-6-DEOXY-D-GLUCOSE-3,5 EPIMERASE"/>
    <property type="match status" value="1"/>
</dbReference>
<protein>
    <recommendedName>
        <fullName evidence="4 7">dTDP-4-dehydrorhamnose 3,5-epimerase</fullName>
        <ecNumber evidence="3 7">5.1.3.13</ecNumber>
    </recommendedName>
    <alternativeName>
        <fullName evidence="7">Thymidine diphospho-4-keto-rhamnose 3,5-epimerase</fullName>
    </alternativeName>
</protein>